<dbReference type="InterPro" id="IPR001775">
    <property type="entry name" value="GspD/PilQ"/>
</dbReference>
<dbReference type="InterPro" id="IPR004846">
    <property type="entry name" value="T2SS/T3SS_dom"/>
</dbReference>
<feature type="domain" description="Type II/III secretion system secretin-like" evidence="3">
    <location>
        <begin position="356"/>
        <end position="511"/>
    </location>
</feature>
<reference evidence="5 6" key="1">
    <citation type="submission" date="2019-03" db="EMBL/GenBank/DDBJ databases">
        <title>Genomic Encyclopedia of Type Strains, Phase IV (KMG-IV): sequencing the most valuable type-strain genomes for metagenomic binning, comparative biology and taxonomic classification.</title>
        <authorList>
            <person name="Goeker M."/>
        </authorList>
    </citation>
    <scope>NUCLEOTIDE SEQUENCE [LARGE SCALE GENOMIC DNA]</scope>
    <source>
        <strain evidence="5 6">DSM 26377</strain>
    </source>
</reference>
<evidence type="ECO:0000259" key="3">
    <source>
        <dbReference type="Pfam" id="PF00263"/>
    </source>
</evidence>
<dbReference type="Proteomes" id="UP000295341">
    <property type="component" value="Unassembled WGS sequence"/>
</dbReference>
<dbReference type="InterPro" id="IPR050810">
    <property type="entry name" value="Bact_Secretion_Sys_Channel"/>
</dbReference>
<protein>
    <submittedName>
        <fullName evidence="5">Pilus assembly protein CpaC</fullName>
    </submittedName>
</protein>
<evidence type="ECO:0000259" key="4">
    <source>
        <dbReference type="Pfam" id="PF13629"/>
    </source>
</evidence>
<accession>A0A4R7PEB3</accession>
<keyword evidence="6" id="KW-1185">Reference proteome</keyword>
<feature type="domain" description="Pilus formation protein N-terminal" evidence="4">
    <location>
        <begin position="134"/>
        <end position="199"/>
    </location>
</feature>
<dbReference type="GO" id="GO:0015627">
    <property type="term" value="C:type II protein secretion system complex"/>
    <property type="evidence" value="ECO:0007669"/>
    <property type="project" value="TreeGrafter"/>
</dbReference>
<organism evidence="5 6">
    <name type="scientific">Panacagrimonas perspica</name>
    <dbReference type="NCBI Taxonomy" id="381431"/>
    <lineage>
        <taxon>Bacteria</taxon>
        <taxon>Pseudomonadati</taxon>
        <taxon>Pseudomonadota</taxon>
        <taxon>Gammaproteobacteria</taxon>
        <taxon>Nevskiales</taxon>
        <taxon>Nevskiaceae</taxon>
        <taxon>Panacagrimonas</taxon>
    </lineage>
</organism>
<keyword evidence="2" id="KW-0732">Signal</keyword>
<dbReference type="PRINTS" id="PR00811">
    <property type="entry name" value="BCTERIALGSPD"/>
</dbReference>
<feature type="chain" id="PRO_5030099623" evidence="2">
    <location>
        <begin position="22"/>
        <end position="545"/>
    </location>
</feature>
<dbReference type="Pfam" id="PF13629">
    <property type="entry name" value="T2SS-T3SS_pil_N"/>
    <property type="match status" value="2"/>
</dbReference>
<gene>
    <name evidence="5" type="ORF">DFR24_1942</name>
</gene>
<dbReference type="EMBL" id="SOBT01000008">
    <property type="protein sequence ID" value="TDU32544.1"/>
    <property type="molecule type" value="Genomic_DNA"/>
</dbReference>
<dbReference type="GO" id="GO:0009306">
    <property type="term" value="P:protein secretion"/>
    <property type="evidence" value="ECO:0007669"/>
    <property type="project" value="InterPro"/>
</dbReference>
<dbReference type="InterPro" id="IPR032789">
    <property type="entry name" value="T2SS-T3SS_pil_N"/>
</dbReference>
<dbReference type="PANTHER" id="PTHR30332:SF17">
    <property type="entry name" value="TYPE IV PILIATION SYSTEM PROTEIN DR_0774-RELATED"/>
    <property type="match status" value="1"/>
</dbReference>
<feature type="signal peptide" evidence="2">
    <location>
        <begin position="1"/>
        <end position="21"/>
    </location>
</feature>
<dbReference type="PANTHER" id="PTHR30332">
    <property type="entry name" value="PROBABLE GENERAL SECRETION PATHWAY PROTEIN D"/>
    <property type="match status" value="1"/>
</dbReference>
<proteinExistence type="inferred from homology"/>
<dbReference type="AlphaFoldDB" id="A0A4R7PEB3"/>
<evidence type="ECO:0000313" key="5">
    <source>
        <dbReference type="EMBL" id="TDU32544.1"/>
    </source>
</evidence>
<dbReference type="Pfam" id="PF00263">
    <property type="entry name" value="Secretin"/>
    <property type="match status" value="1"/>
</dbReference>
<evidence type="ECO:0000256" key="2">
    <source>
        <dbReference type="SAM" id="SignalP"/>
    </source>
</evidence>
<comment type="caution">
    <text evidence="5">The sequence shown here is derived from an EMBL/GenBank/DDBJ whole genome shotgun (WGS) entry which is preliminary data.</text>
</comment>
<feature type="domain" description="Pilus formation protein N-terminal" evidence="4">
    <location>
        <begin position="44"/>
        <end position="95"/>
    </location>
</feature>
<evidence type="ECO:0000256" key="1">
    <source>
        <dbReference type="RuleBase" id="RU004003"/>
    </source>
</evidence>
<comment type="similarity">
    <text evidence="1">Belongs to the bacterial secretin family.</text>
</comment>
<name>A0A4R7PEB3_9GAMM</name>
<sequence>MHRLAPWLVIASLVLAGVVQAQPVNGFGSIIEIEDGWTATVFVRGVSRIKVDDNAVATATLRERGNTQVYGRTPGRTRLWVWTGAGAPLAYDIRVLPTGSKSNRLIGISDGELATHIAPSVVPSADGAASTEPPMDLFVGSVSTLQLGEISRIVVGNDNIVEASVLDDGSLLVLGKAQGASELRVLTAGGASHDYSVRVYAAPPNDTLNLVRSTLDAFPDVRVQSKLGRILLTGTVDAASFQRFGELTERFPNVISTVTSQLNIAIEPSVVLDVSVLEINRNYQRTVGVRWQDTAAGPAVGIVGNFLPHSRVGAVSDFGDQTEKLEGLLSLVGSGTQRLSGYLGITSIIGSELQLLQEEGHARVLAAPSLSTVSGEEATFLAGGDFPVAILNEFGQPVVEFREFGVQLKIQPFVDRSLNIRSKITAEVSSIDFSVQVNGVPGLLRRKTTSTITARPGETVILSGLLDARDTRNADKVPGLANLPIIGQLFRSDDFIKQRTELVVTVTPRVQQPNAPVAEGLRAADRYLRKDLLTGSKDLDKALIQ</sequence>
<evidence type="ECO:0000313" key="6">
    <source>
        <dbReference type="Proteomes" id="UP000295341"/>
    </source>
</evidence>